<dbReference type="InterPro" id="IPR002401">
    <property type="entry name" value="Cyt_P450_E_grp-I"/>
</dbReference>
<dbReference type="AlphaFoldDB" id="A0A8H6XSS2"/>
<dbReference type="EMBL" id="JACAZI010000013">
    <property type="protein sequence ID" value="KAF7345741.1"/>
    <property type="molecule type" value="Genomic_DNA"/>
</dbReference>
<proteinExistence type="inferred from homology"/>
<evidence type="ECO:0000256" key="1">
    <source>
        <dbReference type="ARBA" id="ARBA00001971"/>
    </source>
</evidence>
<evidence type="ECO:0000313" key="12">
    <source>
        <dbReference type="Proteomes" id="UP000620124"/>
    </source>
</evidence>
<organism evidence="11 12">
    <name type="scientific">Mycena venus</name>
    <dbReference type="NCBI Taxonomy" id="2733690"/>
    <lineage>
        <taxon>Eukaryota</taxon>
        <taxon>Fungi</taxon>
        <taxon>Dikarya</taxon>
        <taxon>Basidiomycota</taxon>
        <taxon>Agaricomycotina</taxon>
        <taxon>Agaricomycetes</taxon>
        <taxon>Agaricomycetidae</taxon>
        <taxon>Agaricales</taxon>
        <taxon>Marasmiineae</taxon>
        <taxon>Mycenaceae</taxon>
        <taxon>Mycena</taxon>
    </lineage>
</organism>
<comment type="caution">
    <text evidence="11">The sequence shown here is derived from an EMBL/GenBank/DDBJ whole genome shotgun (WGS) entry which is preliminary data.</text>
</comment>
<dbReference type="PANTHER" id="PTHR46300:SF7">
    <property type="entry name" value="P450, PUTATIVE (EUROFUNG)-RELATED"/>
    <property type="match status" value="1"/>
</dbReference>
<keyword evidence="4 9" id="KW-0349">Heme</keyword>
<evidence type="ECO:0000256" key="2">
    <source>
        <dbReference type="ARBA" id="ARBA00005179"/>
    </source>
</evidence>
<dbReference type="GO" id="GO:0016705">
    <property type="term" value="F:oxidoreductase activity, acting on paired donors, with incorporation or reduction of molecular oxygen"/>
    <property type="evidence" value="ECO:0007669"/>
    <property type="project" value="InterPro"/>
</dbReference>
<dbReference type="GO" id="GO:0004497">
    <property type="term" value="F:monooxygenase activity"/>
    <property type="evidence" value="ECO:0007669"/>
    <property type="project" value="UniProtKB-KW"/>
</dbReference>
<comment type="similarity">
    <text evidence="3 10">Belongs to the cytochrome P450 family.</text>
</comment>
<evidence type="ECO:0000256" key="6">
    <source>
        <dbReference type="ARBA" id="ARBA00023002"/>
    </source>
</evidence>
<sequence>MAWTVPESLHFSDWRSILVLASACIVSGCYIQRKKSPRLPPGPRGLPIIGNVLDIPTEKHWLKFAELAEVWGDIFSLTTFGQTMIIVSSERVAEDLLDVRGADFSDRPVIPMGGELSGFNNVLPLCHYGDRVRKERKLFHQLFGTQAAIRRATGAITLRIAYGYHLRDGPEHDPFLEMFETAGNNFFNSTTPAAFLVDIIPILRYWPEWLPGGGFHTTAKMWSKQLHDTVDSGLDYVKKAMAAGTAESSFLSTLLEEKSQEDYLLKWAAISIEVLGGSDTTAAQLEAFFLAMTLYPDVQAAAQRELDKVVGNDRLPDISDLPQLPYVDALCKEVIRWHVAAPLALPHRTREDCIYDRGGGLEPLLIPKNSLIIPNVWKMAHDPQRYANPMVFNPSRFIATEGRDVEEDPDRMCFGYGRRVCPGKLLGKTAIFLECSAILSVFNISKARENGVVVEPQVGQTTATISHVLPFKCVVEPRNAKALNLIQSS</sequence>
<evidence type="ECO:0000256" key="8">
    <source>
        <dbReference type="ARBA" id="ARBA00023033"/>
    </source>
</evidence>
<dbReference type="SUPFAM" id="SSF48264">
    <property type="entry name" value="Cytochrome P450"/>
    <property type="match status" value="1"/>
</dbReference>
<dbReference type="PRINTS" id="PR00463">
    <property type="entry name" value="EP450I"/>
</dbReference>
<dbReference type="GO" id="GO:0020037">
    <property type="term" value="F:heme binding"/>
    <property type="evidence" value="ECO:0007669"/>
    <property type="project" value="InterPro"/>
</dbReference>
<accession>A0A8H6XSS2</accession>
<keyword evidence="5 9" id="KW-0479">Metal-binding</keyword>
<dbReference type="Pfam" id="PF00067">
    <property type="entry name" value="p450"/>
    <property type="match status" value="2"/>
</dbReference>
<dbReference type="PROSITE" id="PS00086">
    <property type="entry name" value="CYTOCHROME_P450"/>
    <property type="match status" value="1"/>
</dbReference>
<evidence type="ECO:0000256" key="3">
    <source>
        <dbReference type="ARBA" id="ARBA00010617"/>
    </source>
</evidence>
<keyword evidence="8 10" id="KW-0503">Monooxygenase</keyword>
<evidence type="ECO:0000256" key="5">
    <source>
        <dbReference type="ARBA" id="ARBA00022723"/>
    </source>
</evidence>
<evidence type="ECO:0000256" key="4">
    <source>
        <dbReference type="ARBA" id="ARBA00022617"/>
    </source>
</evidence>
<protein>
    <submittedName>
        <fullName evidence="11">Cytochrome p450</fullName>
    </submittedName>
</protein>
<feature type="binding site" description="axial binding residue" evidence="9">
    <location>
        <position position="421"/>
    </location>
    <ligand>
        <name>heme</name>
        <dbReference type="ChEBI" id="CHEBI:30413"/>
    </ligand>
    <ligandPart>
        <name>Fe</name>
        <dbReference type="ChEBI" id="CHEBI:18248"/>
    </ligandPart>
</feature>
<name>A0A8H6XSS2_9AGAR</name>
<comment type="pathway">
    <text evidence="2">Secondary metabolite biosynthesis.</text>
</comment>
<keyword evidence="12" id="KW-1185">Reference proteome</keyword>
<dbReference type="Gene3D" id="1.10.630.10">
    <property type="entry name" value="Cytochrome P450"/>
    <property type="match status" value="1"/>
</dbReference>
<dbReference type="GO" id="GO:0005506">
    <property type="term" value="F:iron ion binding"/>
    <property type="evidence" value="ECO:0007669"/>
    <property type="project" value="InterPro"/>
</dbReference>
<dbReference type="CDD" id="cd11065">
    <property type="entry name" value="CYP64-like"/>
    <property type="match status" value="1"/>
</dbReference>
<gene>
    <name evidence="11" type="ORF">MVEN_01594300</name>
</gene>
<comment type="cofactor">
    <cofactor evidence="1 9">
        <name>heme</name>
        <dbReference type="ChEBI" id="CHEBI:30413"/>
    </cofactor>
</comment>
<reference evidence="11" key="1">
    <citation type="submission" date="2020-05" db="EMBL/GenBank/DDBJ databases">
        <title>Mycena genomes resolve the evolution of fungal bioluminescence.</title>
        <authorList>
            <person name="Tsai I.J."/>
        </authorList>
    </citation>
    <scope>NUCLEOTIDE SEQUENCE</scope>
    <source>
        <strain evidence="11">CCC161011</strain>
    </source>
</reference>
<dbReference type="InterPro" id="IPR036396">
    <property type="entry name" value="Cyt_P450_sf"/>
</dbReference>
<keyword evidence="6 10" id="KW-0560">Oxidoreductase</keyword>
<dbReference type="PANTHER" id="PTHR46300">
    <property type="entry name" value="P450, PUTATIVE (EUROFUNG)-RELATED-RELATED"/>
    <property type="match status" value="1"/>
</dbReference>
<dbReference type="OrthoDB" id="2789670at2759"/>
<dbReference type="Proteomes" id="UP000620124">
    <property type="component" value="Unassembled WGS sequence"/>
</dbReference>
<evidence type="ECO:0000256" key="9">
    <source>
        <dbReference type="PIRSR" id="PIRSR602401-1"/>
    </source>
</evidence>
<evidence type="ECO:0000256" key="10">
    <source>
        <dbReference type="RuleBase" id="RU000461"/>
    </source>
</evidence>
<dbReference type="InterPro" id="IPR050364">
    <property type="entry name" value="Cytochrome_P450_fung"/>
</dbReference>
<evidence type="ECO:0000313" key="11">
    <source>
        <dbReference type="EMBL" id="KAF7345741.1"/>
    </source>
</evidence>
<dbReference type="InterPro" id="IPR001128">
    <property type="entry name" value="Cyt_P450"/>
</dbReference>
<evidence type="ECO:0000256" key="7">
    <source>
        <dbReference type="ARBA" id="ARBA00023004"/>
    </source>
</evidence>
<keyword evidence="7 9" id="KW-0408">Iron</keyword>
<dbReference type="InterPro" id="IPR017972">
    <property type="entry name" value="Cyt_P450_CS"/>
</dbReference>